<accession>A0ABD1FMH1</accession>
<reference evidence="1 2" key="1">
    <citation type="submission" date="2024-06" db="EMBL/GenBank/DDBJ databases">
        <title>A chromosome level genome sequence of Diviner's sage (Salvia divinorum).</title>
        <authorList>
            <person name="Ford S.A."/>
            <person name="Ro D.-K."/>
            <person name="Ness R.W."/>
            <person name="Phillips M.A."/>
        </authorList>
    </citation>
    <scope>NUCLEOTIDE SEQUENCE [LARGE SCALE GENOMIC DNA]</scope>
    <source>
        <strain evidence="1">SAF-2024a</strain>
        <tissue evidence="1">Leaf</tissue>
    </source>
</reference>
<gene>
    <name evidence="1" type="ORF">AAHA92_32980</name>
</gene>
<dbReference type="Proteomes" id="UP001567538">
    <property type="component" value="Unassembled WGS sequence"/>
</dbReference>
<dbReference type="EMBL" id="JBEAFC010000014">
    <property type="protein sequence ID" value="KAL1533038.1"/>
    <property type="molecule type" value="Genomic_DNA"/>
</dbReference>
<comment type="caution">
    <text evidence="1">The sequence shown here is derived from an EMBL/GenBank/DDBJ whole genome shotgun (WGS) entry which is preliminary data.</text>
</comment>
<name>A0ABD1FMH1_SALDI</name>
<protein>
    <submittedName>
        <fullName evidence="1">Uncharacterized protein</fullName>
    </submittedName>
</protein>
<evidence type="ECO:0000313" key="1">
    <source>
        <dbReference type="EMBL" id="KAL1533038.1"/>
    </source>
</evidence>
<evidence type="ECO:0000313" key="2">
    <source>
        <dbReference type="Proteomes" id="UP001567538"/>
    </source>
</evidence>
<sequence>MASSSNFKIGAPNSSSREFSKWDRDAQFPLPSLTFFLKSAKPQTPFLSVVAARTALPPAFLHPKAVVVQRSNRRRPLASDASPTRTLSASLFSRLSSFSGPSSRAFSPFRSRAVVHPPSSHLQFRFAVAARSWSLHAAAAGQLAPPLLKLKNQNEISSSRIC</sequence>
<proteinExistence type="predicted"/>
<keyword evidence="2" id="KW-1185">Reference proteome</keyword>
<dbReference type="AlphaFoldDB" id="A0ABD1FMH1"/>
<organism evidence="1 2">
    <name type="scientific">Salvia divinorum</name>
    <name type="common">Maria pastora</name>
    <name type="synonym">Diviner's sage</name>
    <dbReference type="NCBI Taxonomy" id="28513"/>
    <lineage>
        <taxon>Eukaryota</taxon>
        <taxon>Viridiplantae</taxon>
        <taxon>Streptophyta</taxon>
        <taxon>Embryophyta</taxon>
        <taxon>Tracheophyta</taxon>
        <taxon>Spermatophyta</taxon>
        <taxon>Magnoliopsida</taxon>
        <taxon>eudicotyledons</taxon>
        <taxon>Gunneridae</taxon>
        <taxon>Pentapetalae</taxon>
        <taxon>asterids</taxon>
        <taxon>lamiids</taxon>
        <taxon>Lamiales</taxon>
        <taxon>Lamiaceae</taxon>
        <taxon>Nepetoideae</taxon>
        <taxon>Mentheae</taxon>
        <taxon>Salviinae</taxon>
        <taxon>Salvia</taxon>
        <taxon>Salvia subgen. Calosphace</taxon>
    </lineage>
</organism>